<evidence type="ECO:0000313" key="2">
    <source>
        <dbReference type="Proteomes" id="UP001314169"/>
    </source>
</evidence>
<evidence type="ECO:0008006" key="3">
    <source>
        <dbReference type="Google" id="ProtNLM"/>
    </source>
</evidence>
<gene>
    <name evidence="1" type="ORF">MPIPNATIZW_LOCUS10111</name>
</gene>
<evidence type="ECO:0000313" key="1">
    <source>
        <dbReference type="EMBL" id="CAK6441805.1"/>
    </source>
</evidence>
<keyword evidence="2" id="KW-1185">Reference proteome</keyword>
<dbReference type="Proteomes" id="UP001314169">
    <property type="component" value="Chromosome 2"/>
</dbReference>
<protein>
    <recommendedName>
        <fullName evidence="3">Secreted protein</fullName>
    </recommendedName>
</protein>
<sequence length="112" mass="12756">MPQCICIFLQVKVYNLQVCIKKKKRTKKAAEGKNVFCSSFRFVYTYTTCPTVPFSWKFSTMDGRALHPFLKCRQTQGLEVVANSLFGNVCLIHHILRRACVRTAPETGFGCV</sequence>
<proteinExistence type="predicted"/>
<reference evidence="1" key="1">
    <citation type="submission" date="2023-12" db="EMBL/GenBank/DDBJ databases">
        <authorList>
            <person name="Brown T."/>
        </authorList>
    </citation>
    <scope>NUCLEOTIDE SEQUENCE</scope>
</reference>
<name>A0ABN9ZXL2_PIPNA</name>
<organism evidence="1 2">
    <name type="scientific">Pipistrellus nathusii</name>
    <name type="common">Nathusius' pipistrelle</name>
    <dbReference type="NCBI Taxonomy" id="59473"/>
    <lineage>
        <taxon>Eukaryota</taxon>
        <taxon>Metazoa</taxon>
        <taxon>Chordata</taxon>
        <taxon>Craniata</taxon>
        <taxon>Vertebrata</taxon>
        <taxon>Euteleostomi</taxon>
        <taxon>Mammalia</taxon>
        <taxon>Eutheria</taxon>
        <taxon>Laurasiatheria</taxon>
        <taxon>Chiroptera</taxon>
        <taxon>Yangochiroptera</taxon>
        <taxon>Vespertilionidae</taxon>
        <taxon>Pipistrellus</taxon>
    </lineage>
</organism>
<dbReference type="EMBL" id="OY882859">
    <property type="protein sequence ID" value="CAK6441805.1"/>
    <property type="molecule type" value="Genomic_DNA"/>
</dbReference>
<accession>A0ABN9ZXL2</accession>